<dbReference type="GO" id="GO:0003676">
    <property type="term" value="F:nucleic acid binding"/>
    <property type="evidence" value="ECO:0007669"/>
    <property type="project" value="InterPro"/>
</dbReference>
<dbReference type="VEuPathDB" id="TrichDB:TVAGG3_0060210"/>
<dbReference type="VEuPathDB" id="TrichDB:TVAG_333950"/>
<name>A2EIA1_TRIV3</name>
<evidence type="ECO:0000313" key="1">
    <source>
        <dbReference type="EMBL" id="EAY07583.1"/>
    </source>
</evidence>
<reference evidence="1" key="2">
    <citation type="journal article" date="2007" name="Science">
        <title>Draft genome sequence of the sexually transmitted pathogen Trichomonas vaginalis.</title>
        <authorList>
            <person name="Carlton J.M."/>
            <person name="Hirt R.P."/>
            <person name="Silva J.C."/>
            <person name="Delcher A.L."/>
            <person name="Schatz M."/>
            <person name="Zhao Q."/>
            <person name="Wortman J.R."/>
            <person name="Bidwell S.L."/>
            <person name="Alsmark U.C.M."/>
            <person name="Besteiro S."/>
            <person name="Sicheritz-Ponten T."/>
            <person name="Noel C.J."/>
            <person name="Dacks J.B."/>
            <person name="Foster P.G."/>
            <person name="Simillion C."/>
            <person name="Van de Peer Y."/>
            <person name="Miranda-Saavedra D."/>
            <person name="Barton G.J."/>
            <person name="Westrop G.D."/>
            <person name="Mueller S."/>
            <person name="Dessi D."/>
            <person name="Fiori P.L."/>
            <person name="Ren Q."/>
            <person name="Paulsen I."/>
            <person name="Zhang H."/>
            <person name="Bastida-Corcuera F.D."/>
            <person name="Simoes-Barbosa A."/>
            <person name="Brown M.T."/>
            <person name="Hayes R.D."/>
            <person name="Mukherjee M."/>
            <person name="Okumura C.Y."/>
            <person name="Schneider R."/>
            <person name="Smith A.J."/>
            <person name="Vanacova S."/>
            <person name="Villalvazo M."/>
            <person name="Haas B.J."/>
            <person name="Pertea M."/>
            <person name="Feldblyum T.V."/>
            <person name="Utterback T.R."/>
            <person name="Shu C.L."/>
            <person name="Osoegawa K."/>
            <person name="de Jong P.J."/>
            <person name="Hrdy I."/>
            <person name="Horvathova L."/>
            <person name="Zubacova Z."/>
            <person name="Dolezal P."/>
            <person name="Malik S.B."/>
            <person name="Logsdon J.M. Jr."/>
            <person name="Henze K."/>
            <person name="Gupta A."/>
            <person name="Wang C.C."/>
            <person name="Dunne R.L."/>
            <person name="Upcroft J.A."/>
            <person name="Upcroft P."/>
            <person name="White O."/>
            <person name="Salzberg S.L."/>
            <person name="Tang P."/>
            <person name="Chiu C.-H."/>
            <person name="Lee Y.-S."/>
            <person name="Embley T.M."/>
            <person name="Coombs G.H."/>
            <person name="Mottram J.C."/>
            <person name="Tachezy J."/>
            <person name="Fraser-Liggett C.M."/>
            <person name="Johnson P.J."/>
        </authorList>
    </citation>
    <scope>NUCLEOTIDE SEQUENCE [LARGE SCALE GENOMIC DNA]</scope>
    <source>
        <strain evidence="1">G3</strain>
    </source>
</reference>
<dbReference type="RefSeq" id="XP_001319806.1">
    <property type="nucleotide sequence ID" value="XM_001319771.1"/>
</dbReference>
<accession>A2EIA1</accession>
<dbReference type="AlphaFoldDB" id="A2EIA1"/>
<evidence type="ECO:0000313" key="2">
    <source>
        <dbReference type="Proteomes" id="UP000001542"/>
    </source>
</evidence>
<keyword evidence="2" id="KW-1185">Reference proteome</keyword>
<sequence length="180" mass="20848">MSKQLTKVYYKLDTKEDQCNMKNLGFEKFYGWLQKNDFDETLKSLETRIIQGYEDIVATRNSFSMCISFYDHNDANSFRRYMSYREFEGNARAVAFWYGICPAHEVIVRNVPLDSTRRTIFEKFENYGNIGRVTPCKTNPSVYWVAFISSKGAKTAIAKETNISSAKGNKFEIPSLASER</sequence>
<dbReference type="SUPFAM" id="SSF54928">
    <property type="entry name" value="RNA-binding domain, RBD"/>
    <property type="match status" value="1"/>
</dbReference>
<dbReference type="Proteomes" id="UP000001542">
    <property type="component" value="Unassembled WGS sequence"/>
</dbReference>
<proteinExistence type="predicted"/>
<reference evidence="1" key="1">
    <citation type="submission" date="2006-10" db="EMBL/GenBank/DDBJ databases">
        <authorList>
            <person name="Amadeo P."/>
            <person name="Zhao Q."/>
            <person name="Wortman J."/>
            <person name="Fraser-Liggett C."/>
            <person name="Carlton J."/>
        </authorList>
    </citation>
    <scope>NUCLEOTIDE SEQUENCE</scope>
    <source>
        <strain evidence="1">G3</strain>
    </source>
</reference>
<organism evidence="1 2">
    <name type="scientific">Trichomonas vaginalis (strain ATCC PRA-98 / G3)</name>
    <dbReference type="NCBI Taxonomy" id="412133"/>
    <lineage>
        <taxon>Eukaryota</taxon>
        <taxon>Metamonada</taxon>
        <taxon>Parabasalia</taxon>
        <taxon>Trichomonadida</taxon>
        <taxon>Trichomonadidae</taxon>
        <taxon>Trichomonas</taxon>
    </lineage>
</organism>
<evidence type="ECO:0008006" key="3">
    <source>
        <dbReference type="Google" id="ProtNLM"/>
    </source>
</evidence>
<dbReference type="EMBL" id="DS113396">
    <property type="protein sequence ID" value="EAY07583.1"/>
    <property type="molecule type" value="Genomic_DNA"/>
</dbReference>
<dbReference type="InParanoid" id="A2EIA1"/>
<gene>
    <name evidence="1" type="ORF">TVAG_333950</name>
</gene>
<dbReference type="CDD" id="cd00590">
    <property type="entry name" value="RRM_SF"/>
    <property type="match status" value="1"/>
</dbReference>
<dbReference type="KEGG" id="tva:4765477"/>
<protein>
    <recommendedName>
        <fullName evidence="3">RRM domain-containing protein</fullName>
    </recommendedName>
</protein>
<dbReference type="InterPro" id="IPR035979">
    <property type="entry name" value="RBD_domain_sf"/>
</dbReference>